<dbReference type="EMBL" id="PDCK01000042">
    <property type="protein sequence ID" value="PRQ40129.1"/>
    <property type="molecule type" value="Genomic_DNA"/>
</dbReference>
<evidence type="ECO:0008006" key="7">
    <source>
        <dbReference type="Google" id="ProtNLM"/>
    </source>
</evidence>
<dbReference type="Gramene" id="PRQ40129">
    <property type="protein sequence ID" value="PRQ40129"/>
    <property type="gene ID" value="RchiOBHm_Chr4g0432721"/>
</dbReference>
<feature type="transmembrane region" description="Helical" evidence="4">
    <location>
        <begin position="182"/>
        <end position="212"/>
    </location>
</feature>
<evidence type="ECO:0000313" key="5">
    <source>
        <dbReference type="EMBL" id="PRQ40129.1"/>
    </source>
</evidence>
<dbReference type="STRING" id="74649.A0A2P6R177"/>
<dbReference type="OrthoDB" id="1924574at2759"/>
<dbReference type="GO" id="GO:0005886">
    <property type="term" value="C:plasma membrane"/>
    <property type="evidence" value="ECO:0007669"/>
    <property type="project" value="TreeGrafter"/>
</dbReference>
<keyword evidence="4" id="KW-0812">Transmembrane</keyword>
<gene>
    <name evidence="5" type="ORF">RchiOBHm_Chr4g0432721</name>
</gene>
<name>A0A2P6R177_ROSCH</name>
<evidence type="ECO:0000256" key="2">
    <source>
        <dbReference type="ARBA" id="ARBA00023136"/>
    </source>
</evidence>
<keyword evidence="2 4" id="KW-0472">Membrane</keyword>
<evidence type="ECO:0000256" key="1">
    <source>
        <dbReference type="ARBA" id="ARBA00004370"/>
    </source>
</evidence>
<sequence length="367" mass="41522">MHRPRDSNPHFGSPYETQQQGQYPESPPPGSSVPLPQYQGQPSGPPPPSPEWSESRQPILHQPAPTRPQGKYEGRQPRPLGPLVSIPHHEQDPHPRPKKQSRHSQPPPVPLAPTPHHDQDQQHPDPKHQGHDSRPLVPGAAPIPHHVDQDHQTPQHHTPHGSHGQRHGSQRLRVPEPQQTNFFTWSLGVCCAIFWILIILAGLIVLIIYLVFRPRTPKFEISTATLNAAYLDMGYLLNADFTVLVNFTNPNKKVSVYFSPMYIYAYYGSTLVATTYIEPFTAHKHQSMFASVHMVASQVPLGLLESQRLKKQLENGRAGFEFKGYFRARAKFGSLLRYSYKLHGDCNVVFSRPPDGVMVHRKCKTRH</sequence>
<evidence type="ECO:0000313" key="6">
    <source>
        <dbReference type="Proteomes" id="UP000238479"/>
    </source>
</evidence>
<comment type="subcellular location">
    <subcellularLocation>
        <location evidence="1">Membrane</location>
    </subcellularLocation>
</comment>
<dbReference type="Proteomes" id="UP000238479">
    <property type="component" value="Chromosome 4"/>
</dbReference>
<comment type="caution">
    <text evidence="5">The sequence shown here is derived from an EMBL/GenBank/DDBJ whole genome shotgun (WGS) entry which is preliminary data.</text>
</comment>
<reference evidence="5 6" key="1">
    <citation type="journal article" date="2018" name="Nat. Genet.">
        <title>The Rosa genome provides new insights in the design of modern roses.</title>
        <authorList>
            <person name="Bendahmane M."/>
        </authorList>
    </citation>
    <scope>NUCLEOTIDE SEQUENCE [LARGE SCALE GENOMIC DNA]</scope>
    <source>
        <strain evidence="6">cv. Old Blush</strain>
    </source>
</reference>
<keyword evidence="6" id="KW-1185">Reference proteome</keyword>
<proteinExistence type="predicted"/>
<dbReference type="AlphaFoldDB" id="A0A2P6R177"/>
<dbReference type="GO" id="GO:0098542">
    <property type="term" value="P:defense response to other organism"/>
    <property type="evidence" value="ECO:0007669"/>
    <property type="project" value="InterPro"/>
</dbReference>
<feature type="compositionally biased region" description="Basic and acidic residues" evidence="3">
    <location>
        <begin position="115"/>
        <end position="134"/>
    </location>
</feature>
<dbReference type="PANTHER" id="PTHR31234">
    <property type="entry name" value="LATE EMBRYOGENESIS ABUNDANT (LEA) HYDROXYPROLINE-RICH GLYCOPROTEIN FAMILY"/>
    <property type="match status" value="1"/>
</dbReference>
<dbReference type="PANTHER" id="PTHR31234:SF42">
    <property type="entry name" value="LATE EMBRYOGENESIS ABUNDANT (LEA) HYDROXYPROLINE-RICH GLYCOPROTEIN FAMILY"/>
    <property type="match status" value="1"/>
</dbReference>
<organism evidence="5 6">
    <name type="scientific">Rosa chinensis</name>
    <name type="common">China rose</name>
    <dbReference type="NCBI Taxonomy" id="74649"/>
    <lineage>
        <taxon>Eukaryota</taxon>
        <taxon>Viridiplantae</taxon>
        <taxon>Streptophyta</taxon>
        <taxon>Embryophyta</taxon>
        <taxon>Tracheophyta</taxon>
        <taxon>Spermatophyta</taxon>
        <taxon>Magnoliopsida</taxon>
        <taxon>eudicotyledons</taxon>
        <taxon>Gunneridae</taxon>
        <taxon>Pentapetalae</taxon>
        <taxon>rosids</taxon>
        <taxon>fabids</taxon>
        <taxon>Rosales</taxon>
        <taxon>Rosaceae</taxon>
        <taxon>Rosoideae</taxon>
        <taxon>Rosoideae incertae sedis</taxon>
        <taxon>Rosa</taxon>
    </lineage>
</organism>
<feature type="compositionally biased region" description="Basic residues" evidence="3">
    <location>
        <begin position="157"/>
        <end position="170"/>
    </location>
</feature>
<accession>A0A2P6R177</accession>
<dbReference type="InterPro" id="IPR044839">
    <property type="entry name" value="NDR1-like"/>
</dbReference>
<dbReference type="OMA" id="GHCQIEL"/>
<evidence type="ECO:0000256" key="4">
    <source>
        <dbReference type="SAM" id="Phobius"/>
    </source>
</evidence>
<protein>
    <recommendedName>
        <fullName evidence="7">Late embryogenesis abundant protein, LEA-14</fullName>
    </recommendedName>
</protein>
<keyword evidence="4" id="KW-1133">Transmembrane helix</keyword>
<feature type="region of interest" description="Disordered" evidence="3">
    <location>
        <begin position="1"/>
        <end position="171"/>
    </location>
</feature>
<evidence type="ECO:0000256" key="3">
    <source>
        <dbReference type="SAM" id="MobiDB-lite"/>
    </source>
</evidence>